<dbReference type="Pfam" id="PF22638">
    <property type="entry name" value="FlgK_D1"/>
    <property type="match status" value="1"/>
</dbReference>
<dbReference type="GO" id="GO:0005576">
    <property type="term" value="C:extracellular region"/>
    <property type="evidence" value="ECO:0007669"/>
    <property type="project" value="UniProtKB-SubCell"/>
</dbReference>
<comment type="caution">
    <text evidence="12">The sequence shown here is derived from an EMBL/GenBank/DDBJ whole genome shotgun (WGS) entry which is preliminary data.</text>
</comment>
<keyword evidence="12" id="KW-0282">Flagellum</keyword>
<name>A0A369B2H5_9FIRM</name>
<dbReference type="InterPro" id="IPR010930">
    <property type="entry name" value="Flg_bb/hook_C_dom"/>
</dbReference>
<keyword evidence="8" id="KW-0175">Coiled coil</keyword>
<keyword evidence="12" id="KW-0969">Cilium</keyword>
<feature type="domain" description="Flagellar hook-associated protein FlgK helical" evidence="11">
    <location>
        <begin position="98"/>
        <end position="302"/>
    </location>
</feature>
<evidence type="ECO:0000256" key="2">
    <source>
        <dbReference type="ARBA" id="ARBA00004613"/>
    </source>
</evidence>
<feature type="domain" description="Flagellar basal-body/hook protein C-terminal" evidence="10">
    <location>
        <begin position="504"/>
        <end position="545"/>
    </location>
</feature>
<keyword evidence="6 7" id="KW-0975">Bacterial flagellum</keyword>
<dbReference type="PRINTS" id="PR01005">
    <property type="entry name" value="FLGHOOKAP1"/>
</dbReference>
<evidence type="ECO:0000256" key="1">
    <source>
        <dbReference type="ARBA" id="ARBA00004365"/>
    </source>
</evidence>
<dbReference type="PANTHER" id="PTHR30033:SF1">
    <property type="entry name" value="FLAGELLAR HOOK-ASSOCIATED PROTEIN 1"/>
    <property type="match status" value="1"/>
</dbReference>
<evidence type="ECO:0000256" key="4">
    <source>
        <dbReference type="ARBA" id="ARBA00016244"/>
    </source>
</evidence>
<dbReference type="GO" id="GO:0005198">
    <property type="term" value="F:structural molecule activity"/>
    <property type="evidence" value="ECO:0007669"/>
    <property type="project" value="UniProtKB-UniRule"/>
</dbReference>
<evidence type="ECO:0000256" key="5">
    <source>
        <dbReference type="ARBA" id="ARBA00022525"/>
    </source>
</evidence>
<keyword evidence="12" id="KW-0966">Cell projection</keyword>
<evidence type="ECO:0000256" key="3">
    <source>
        <dbReference type="ARBA" id="ARBA00009677"/>
    </source>
</evidence>
<dbReference type="InterPro" id="IPR001444">
    <property type="entry name" value="Flag_bb_rod_N"/>
</dbReference>
<feature type="domain" description="Flagellar basal body rod protein N-terminal" evidence="9">
    <location>
        <begin position="9"/>
        <end position="38"/>
    </location>
</feature>
<sequence>MMRESFFGLNVSIKGLYSAQRSLNVVSHNLSNASTPGYSRQQAVQVASKPIAMRDGTGMIGTGSNVISIQRIRDEYLDYKYWSENVSYKEWTTKSTLLNELEAAFNEPSDSGFSTVLDSFFASMQELSKDPDSPAVRAIVKERGVTIAKYFNNMARHFEKLQSDVNDMVKSKVEEINSIATQIQELNRQIYRAELDGSTANDLRDQRTVLVDTLSGIVNISVNEVVVGRLPSGAEDKHFSVSISGKALVDHYDVSKLAVKQRPEKLNEEEDIGNLYEVVWADGNSLEVKGGELKGYLDMRDGNDSAPASTGYQGNLKESPAFKGIPYYIKKMNEFVRTWAMCFNEGYIKDSSGTIQDGLGHADGFGIDPDGSGPLTAPTGIRFFTMLGADGKPLDSTDFIDGETTTAGIADRYKNITAKNFSVSSDVIENCRSAIAASGNPSQVGNIDNLQALLDMRHDTHMFSEGAPEDFMKSLVATLGIDSQMALMFAENQENVVGQVVNRRLSTSGVSTNEELTDMIRFQHAYNASAMMITTMSQVYDTLINKMGV</sequence>
<feature type="coiled-coil region" evidence="8">
    <location>
        <begin position="169"/>
        <end position="196"/>
    </location>
</feature>
<dbReference type="NCBIfam" id="TIGR02492">
    <property type="entry name" value="flgK_ends"/>
    <property type="match status" value="1"/>
</dbReference>
<keyword evidence="13" id="KW-1185">Reference proteome</keyword>
<dbReference type="AlphaFoldDB" id="A0A369B2H5"/>
<dbReference type="EMBL" id="QPJT01000014">
    <property type="protein sequence ID" value="RCX14778.1"/>
    <property type="molecule type" value="Genomic_DNA"/>
</dbReference>
<dbReference type="Proteomes" id="UP000253034">
    <property type="component" value="Unassembled WGS sequence"/>
</dbReference>
<evidence type="ECO:0000259" key="10">
    <source>
        <dbReference type="Pfam" id="PF06429"/>
    </source>
</evidence>
<evidence type="ECO:0000256" key="7">
    <source>
        <dbReference type="RuleBase" id="RU362065"/>
    </source>
</evidence>
<dbReference type="Pfam" id="PF06429">
    <property type="entry name" value="Flg_bbr_C"/>
    <property type="match status" value="1"/>
</dbReference>
<comment type="subcellular location">
    <subcellularLocation>
        <location evidence="1 7">Bacterial flagellum</location>
    </subcellularLocation>
    <subcellularLocation>
        <location evidence="2 7">Secreted</location>
    </subcellularLocation>
</comment>
<keyword evidence="5 7" id="KW-0964">Secreted</keyword>
<dbReference type="SUPFAM" id="SSF64518">
    <property type="entry name" value="Phase 1 flagellin"/>
    <property type="match status" value="1"/>
</dbReference>
<protein>
    <recommendedName>
        <fullName evidence="4 7">Flagellar hook-associated protein 1</fullName>
        <shortName evidence="7">HAP1</shortName>
    </recommendedName>
</protein>
<evidence type="ECO:0000259" key="11">
    <source>
        <dbReference type="Pfam" id="PF22638"/>
    </source>
</evidence>
<reference evidence="12 13" key="1">
    <citation type="submission" date="2018-07" db="EMBL/GenBank/DDBJ databases">
        <title>Genomic Encyclopedia of Type Strains, Phase IV (KMG-IV): sequencing the most valuable type-strain genomes for metagenomic binning, comparative biology and taxonomic classification.</title>
        <authorList>
            <person name="Goeker M."/>
        </authorList>
    </citation>
    <scope>NUCLEOTIDE SEQUENCE [LARGE SCALE GENOMIC DNA]</scope>
    <source>
        <strain evidence="12 13">DSM 27016</strain>
    </source>
</reference>
<dbReference type="PANTHER" id="PTHR30033">
    <property type="entry name" value="FLAGELLAR HOOK-ASSOCIATED PROTEIN 1"/>
    <property type="match status" value="1"/>
</dbReference>
<dbReference type="GO" id="GO:0009424">
    <property type="term" value="C:bacterial-type flagellum hook"/>
    <property type="evidence" value="ECO:0007669"/>
    <property type="project" value="UniProtKB-UniRule"/>
</dbReference>
<gene>
    <name evidence="7" type="primary">flgK</name>
    <name evidence="12" type="ORF">DFR58_11412</name>
</gene>
<dbReference type="Pfam" id="PF00460">
    <property type="entry name" value="Flg_bb_rod"/>
    <property type="match status" value="1"/>
</dbReference>
<accession>A0A369B2H5</accession>
<evidence type="ECO:0000259" key="9">
    <source>
        <dbReference type="Pfam" id="PF00460"/>
    </source>
</evidence>
<evidence type="ECO:0000313" key="12">
    <source>
        <dbReference type="EMBL" id="RCX14778.1"/>
    </source>
</evidence>
<comment type="similarity">
    <text evidence="3 7">Belongs to the flagella basal body rod proteins family.</text>
</comment>
<organism evidence="12 13">
    <name type="scientific">Anaerobacterium chartisolvens</name>
    <dbReference type="NCBI Taxonomy" id="1297424"/>
    <lineage>
        <taxon>Bacteria</taxon>
        <taxon>Bacillati</taxon>
        <taxon>Bacillota</taxon>
        <taxon>Clostridia</taxon>
        <taxon>Eubacteriales</taxon>
        <taxon>Oscillospiraceae</taxon>
        <taxon>Anaerobacterium</taxon>
    </lineage>
</organism>
<proteinExistence type="inferred from homology"/>
<evidence type="ECO:0000256" key="8">
    <source>
        <dbReference type="SAM" id="Coils"/>
    </source>
</evidence>
<dbReference type="InterPro" id="IPR053927">
    <property type="entry name" value="FlgK_helical"/>
</dbReference>
<evidence type="ECO:0000313" key="13">
    <source>
        <dbReference type="Proteomes" id="UP000253034"/>
    </source>
</evidence>
<evidence type="ECO:0000256" key="6">
    <source>
        <dbReference type="ARBA" id="ARBA00023143"/>
    </source>
</evidence>
<dbReference type="InterPro" id="IPR002371">
    <property type="entry name" value="FlgK"/>
</dbReference>
<dbReference type="GO" id="GO:0044780">
    <property type="term" value="P:bacterial-type flagellum assembly"/>
    <property type="evidence" value="ECO:0007669"/>
    <property type="project" value="InterPro"/>
</dbReference>